<dbReference type="InterPro" id="IPR032675">
    <property type="entry name" value="LRR_dom_sf"/>
</dbReference>
<reference evidence="1 2" key="1">
    <citation type="submission" date="2018-04" db="EMBL/GenBank/DDBJ databases">
        <title>Adhaeribacter sp. HMF7616 genome sequencing and assembly.</title>
        <authorList>
            <person name="Kang H."/>
            <person name="Kang J."/>
            <person name="Cha I."/>
            <person name="Kim H."/>
            <person name="Joh K."/>
        </authorList>
    </citation>
    <scope>NUCLEOTIDE SEQUENCE [LARGE SCALE GENOMIC DNA]</scope>
    <source>
        <strain evidence="1 2">HMF7616</strain>
    </source>
</reference>
<protein>
    <recommendedName>
        <fullName evidence="3">Internalin-A</fullName>
    </recommendedName>
</protein>
<comment type="caution">
    <text evidence="1">The sequence shown here is derived from an EMBL/GenBank/DDBJ whole genome shotgun (WGS) entry which is preliminary data.</text>
</comment>
<dbReference type="RefSeq" id="WP_115374346.1">
    <property type="nucleotide sequence ID" value="NZ_QASA01000001.1"/>
</dbReference>
<dbReference type="Gene3D" id="3.80.10.10">
    <property type="entry name" value="Ribonuclease Inhibitor"/>
    <property type="match status" value="1"/>
</dbReference>
<dbReference type="Proteomes" id="UP000253919">
    <property type="component" value="Unassembled WGS sequence"/>
</dbReference>
<proteinExistence type="predicted"/>
<evidence type="ECO:0008006" key="3">
    <source>
        <dbReference type="Google" id="ProtNLM"/>
    </source>
</evidence>
<keyword evidence="2" id="KW-1185">Reference proteome</keyword>
<sequence length="130" mass="14753">MESIDVLNGLSNLRTLNLEQLNKISNFSQLSSLVNLQGLGINGGVWTAQKIASLKPIGSLTKLKYLTLINTRAQDKSFEPIMHLKELVRFNSSWNYPEAEFKKLKSLPNLKYGNVETSLKEIKESFQRQL</sequence>
<dbReference type="InterPro" id="IPR001611">
    <property type="entry name" value="Leu-rich_rpt"/>
</dbReference>
<evidence type="ECO:0000313" key="1">
    <source>
        <dbReference type="EMBL" id="RDC65318.1"/>
    </source>
</evidence>
<dbReference type="SUPFAM" id="SSF52058">
    <property type="entry name" value="L domain-like"/>
    <property type="match status" value="1"/>
</dbReference>
<organism evidence="1 2">
    <name type="scientific">Adhaeribacter pallidiroseus</name>
    <dbReference type="NCBI Taxonomy" id="2072847"/>
    <lineage>
        <taxon>Bacteria</taxon>
        <taxon>Pseudomonadati</taxon>
        <taxon>Bacteroidota</taxon>
        <taxon>Cytophagia</taxon>
        <taxon>Cytophagales</taxon>
        <taxon>Hymenobacteraceae</taxon>
        <taxon>Adhaeribacter</taxon>
    </lineage>
</organism>
<dbReference type="EMBL" id="QASA01000001">
    <property type="protein sequence ID" value="RDC65318.1"/>
    <property type="molecule type" value="Genomic_DNA"/>
</dbReference>
<gene>
    <name evidence="1" type="ORF">AHMF7616_03948</name>
</gene>
<name>A0A369QT28_9BACT</name>
<dbReference type="OrthoDB" id="5965518at2"/>
<dbReference type="AlphaFoldDB" id="A0A369QT28"/>
<dbReference type="PROSITE" id="PS51450">
    <property type="entry name" value="LRR"/>
    <property type="match status" value="1"/>
</dbReference>
<evidence type="ECO:0000313" key="2">
    <source>
        <dbReference type="Proteomes" id="UP000253919"/>
    </source>
</evidence>
<accession>A0A369QT28</accession>